<sequence length="105" mass="11235">MEGENVSLVVVPSSRHQFLLSVVLLGLETEALSPGWPTAILKYQAGPGLFLSDAGQTPALFSGTGQASAHIYFGKSSLIGKPLKETDQVASLMPGRPRRALRPYR</sequence>
<comment type="caution">
    <text evidence="1">The sequence shown here is derived from an EMBL/GenBank/DDBJ whole genome shotgun (WGS) entry which is preliminary data.</text>
</comment>
<gene>
    <name evidence="1" type="primary">Acey_s0508.g2712</name>
    <name evidence="1" type="ORF">Y032_0508g2712</name>
</gene>
<keyword evidence="2" id="KW-1185">Reference proteome</keyword>
<dbReference type="Proteomes" id="UP000024635">
    <property type="component" value="Unassembled WGS sequence"/>
</dbReference>
<evidence type="ECO:0000313" key="1">
    <source>
        <dbReference type="EMBL" id="EYC42990.1"/>
    </source>
</evidence>
<organism evidence="1 2">
    <name type="scientific">Ancylostoma ceylanicum</name>
    <dbReference type="NCBI Taxonomy" id="53326"/>
    <lineage>
        <taxon>Eukaryota</taxon>
        <taxon>Metazoa</taxon>
        <taxon>Ecdysozoa</taxon>
        <taxon>Nematoda</taxon>
        <taxon>Chromadorea</taxon>
        <taxon>Rhabditida</taxon>
        <taxon>Rhabditina</taxon>
        <taxon>Rhabditomorpha</taxon>
        <taxon>Strongyloidea</taxon>
        <taxon>Ancylostomatidae</taxon>
        <taxon>Ancylostomatinae</taxon>
        <taxon>Ancylostoma</taxon>
    </lineage>
</organism>
<name>A0A016WTK6_9BILA</name>
<protein>
    <submittedName>
        <fullName evidence="1">Uncharacterized protein</fullName>
    </submittedName>
</protein>
<evidence type="ECO:0000313" key="2">
    <source>
        <dbReference type="Proteomes" id="UP000024635"/>
    </source>
</evidence>
<reference evidence="2" key="1">
    <citation type="journal article" date="2015" name="Nat. Genet.">
        <title>The genome and transcriptome of the zoonotic hookworm Ancylostoma ceylanicum identify infection-specific gene families.</title>
        <authorList>
            <person name="Schwarz E.M."/>
            <person name="Hu Y."/>
            <person name="Antoshechkin I."/>
            <person name="Miller M.M."/>
            <person name="Sternberg P.W."/>
            <person name="Aroian R.V."/>
        </authorList>
    </citation>
    <scope>NUCLEOTIDE SEQUENCE</scope>
    <source>
        <strain evidence="2">HY135</strain>
    </source>
</reference>
<dbReference type="AlphaFoldDB" id="A0A016WTK6"/>
<proteinExistence type="predicted"/>
<dbReference type="EMBL" id="JARK01000108">
    <property type="protein sequence ID" value="EYC42990.1"/>
    <property type="molecule type" value="Genomic_DNA"/>
</dbReference>
<accession>A0A016WTK6</accession>